<evidence type="ECO:0000256" key="3">
    <source>
        <dbReference type="ARBA" id="ARBA00022806"/>
    </source>
</evidence>
<dbReference type="Gene3D" id="3.40.50.300">
    <property type="entry name" value="P-loop containing nucleotide triphosphate hydrolases"/>
    <property type="match status" value="1"/>
</dbReference>
<reference evidence="6" key="1">
    <citation type="journal article" date="2006" name="Nature">
        <title>Deciphering the evolution and metabolism of an anammox bacterium from a community genome.</title>
        <authorList>
            <person name="Strous M."/>
            <person name="Pelletier E."/>
            <person name="Mangenot S."/>
            <person name="Rattei T."/>
            <person name="Lehner A."/>
            <person name="Taylor M.W."/>
            <person name="Horn M."/>
            <person name="Daims H."/>
            <person name="Bartol-Mavel D."/>
            <person name="Wincker P."/>
            <person name="Barbe V."/>
            <person name="Fonknechten N."/>
            <person name="Vallenet D."/>
            <person name="Segurens B."/>
            <person name="Schenowitz-Truong C."/>
            <person name="Medigue C."/>
            <person name="Collingro A."/>
            <person name="Snel B."/>
            <person name="Dutilh B.E."/>
            <person name="OpDenCamp H.J.M."/>
            <person name="vanDerDrift C."/>
            <person name="Cirpus I."/>
            <person name="vanDePas-Schoonen K.T."/>
            <person name="Harhangi H.R."/>
            <person name="vanNiftrik L."/>
            <person name="Schmid M."/>
            <person name="Keltjens J."/>
            <person name="vanDeVossenberg J."/>
            <person name="Kartal B."/>
            <person name="Meier H."/>
            <person name="Frishman D."/>
            <person name="Huynen M.A."/>
            <person name="Mewes H."/>
            <person name="Weissenbach J."/>
            <person name="Jetten M.S.M."/>
            <person name="Wagner M."/>
            <person name="LePaslier D."/>
        </authorList>
    </citation>
    <scope>NUCLEOTIDE SEQUENCE</scope>
</reference>
<feature type="domain" description="Helicase C-terminal" evidence="5">
    <location>
        <begin position="1"/>
        <end position="122"/>
    </location>
</feature>
<evidence type="ECO:0000313" key="9">
    <source>
        <dbReference type="Proteomes" id="UP000221734"/>
    </source>
</evidence>
<accession>Q1PZ90</accession>
<evidence type="ECO:0000313" key="7">
    <source>
        <dbReference type="EMBL" id="QII10225.1"/>
    </source>
</evidence>
<dbReference type="GO" id="GO:0004386">
    <property type="term" value="F:helicase activity"/>
    <property type="evidence" value="ECO:0007669"/>
    <property type="project" value="UniProtKB-KW"/>
</dbReference>
<dbReference type="Proteomes" id="UP000221734">
    <property type="component" value="Chromosome Kuenenia_stuttgartiensis_MBR1"/>
</dbReference>
<organism evidence="6">
    <name type="scientific">Kuenenia stuttgartiensis</name>
    <dbReference type="NCBI Taxonomy" id="174633"/>
    <lineage>
        <taxon>Bacteria</taxon>
        <taxon>Pseudomonadati</taxon>
        <taxon>Planctomycetota</taxon>
        <taxon>Candidatus Brocadiia</taxon>
        <taxon>Candidatus Brocadiales</taxon>
        <taxon>Candidatus Brocadiaceae</taxon>
        <taxon>Candidatus Kuenenia</taxon>
    </lineage>
</organism>
<dbReference type="PANTHER" id="PTHR11274">
    <property type="entry name" value="RAD25/XP-B DNA REPAIR HELICASE"/>
    <property type="match status" value="1"/>
</dbReference>
<dbReference type="Proteomes" id="UP000501926">
    <property type="component" value="Chromosome"/>
</dbReference>
<dbReference type="EMBL" id="LT934425">
    <property type="protein sequence ID" value="SOH03912.1"/>
    <property type="molecule type" value="Genomic_DNA"/>
</dbReference>
<dbReference type="AlphaFoldDB" id="Q1PZ90"/>
<evidence type="ECO:0000256" key="4">
    <source>
        <dbReference type="ARBA" id="ARBA00022840"/>
    </source>
</evidence>
<dbReference type="KEGG" id="kst:KSMBR1_1413"/>
<evidence type="ECO:0000313" key="6">
    <source>
        <dbReference type="EMBL" id="CAJ72398.1"/>
    </source>
</evidence>
<sequence length="122" mass="14007">MKIPIHGEPTQKCHEFVYTVTLNERQKILEEFAIGNIQVIVAVKCLDEGVDVPATKIAFFLASTSNPKEFIQRRGRILRLSTGKSKSIIYDFIVVPRLEYISLKRDVDASLLRREMPRFAEN</sequence>
<dbReference type="SMART" id="SM00490">
    <property type="entry name" value="HELICc"/>
    <property type="match status" value="1"/>
</dbReference>
<dbReference type="PROSITE" id="PS51194">
    <property type="entry name" value="HELICASE_CTER"/>
    <property type="match status" value="1"/>
</dbReference>
<dbReference type="RefSeq" id="WP_197705372.1">
    <property type="nucleotide sequence ID" value="NZ_CP049055.1"/>
</dbReference>
<dbReference type="GO" id="GO:0016787">
    <property type="term" value="F:hydrolase activity"/>
    <property type="evidence" value="ECO:0007669"/>
    <property type="project" value="UniProtKB-KW"/>
</dbReference>
<dbReference type="Pfam" id="PF00271">
    <property type="entry name" value="Helicase_C"/>
    <property type="match status" value="1"/>
</dbReference>
<reference evidence="9" key="4">
    <citation type="submission" date="2017-10" db="EMBL/GenBank/DDBJ databases">
        <authorList>
            <person name="Frank J."/>
        </authorList>
    </citation>
    <scope>NUCLEOTIDE SEQUENCE [LARGE SCALE GENOMIC DNA]</scope>
</reference>
<dbReference type="InterPro" id="IPR050615">
    <property type="entry name" value="ATP-dep_DNA_Helicase"/>
</dbReference>
<keyword evidence="3" id="KW-0347">Helicase</keyword>
<reference evidence="8" key="3">
    <citation type="submission" date="2017-10" db="EMBL/GenBank/DDBJ databases">
        <authorList>
            <person name="Banno H."/>
            <person name="Chua N.-H."/>
        </authorList>
    </citation>
    <scope>NUCLEOTIDE SEQUENCE [LARGE SCALE GENOMIC DNA]</scope>
    <source>
        <strain evidence="8">Kuenenia_mbr1_ru-nijmegen</strain>
    </source>
</reference>
<dbReference type="EMBL" id="CT573072">
    <property type="protein sequence ID" value="CAJ72398.1"/>
    <property type="molecule type" value="Genomic_DNA"/>
</dbReference>
<keyword evidence="2" id="KW-0378">Hydrolase</keyword>
<gene>
    <name evidence="7" type="ORF">KsCSTR_08460</name>
    <name evidence="8" type="ORF">KSMBR1_1413</name>
    <name evidence="6" type="ORF">kustd1653</name>
</gene>
<dbReference type="PANTHER" id="PTHR11274:SF0">
    <property type="entry name" value="GENERAL TRANSCRIPTION AND DNA REPAIR FACTOR IIH HELICASE SUBUNIT XPB"/>
    <property type="match status" value="1"/>
</dbReference>
<name>Q1PZ90_KUEST</name>
<dbReference type="InterPro" id="IPR001650">
    <property type="entry name" value="Helicase_C-like"/>
</dbReference>
<protein>
    <recommendedName>
        <fullName evidence="5">Helicase C-terminal domain-containing protein</fullName>
    </recommendedName>
</protein>
<reference evidence="6" key="2">
    <citation type="submission" date="2006-01" db="EMBL/GenBank/DDBJ databases">
        <authorList>
            <person name="Genoscope"/>
        </authorList>
    </citation>
    <scope>NUCLEOTIDE SEQUENCE</scope>
</reference>
<keyword evidence="1" id="KW-0547">Nucleotide-binding</keyword>
<dbReference type="InterPro" id="IPR027417">
    <property type="entry name" value="P-loop_NTPase"/>
</dbReference>
<reference evidence="7 10" key="5">
    <citation type="submission" date="2020-02" db="EMBL/GenBank/DDBJ databases">
        <title>Newly sequenced genome of strain CSTR1 showed variability in Candidatus Kuenenia stuttgartiensis genomes.</title>
        <authorList>
            <person name="Ding C."/>
            <person name="Adrian L."/>
        </authorList>
    </citation>
    <scope>NUCLEOTIDE SEQUENCE [LARGE SCALE GENOMIC DNA]</scope>
    <source>
        <strain evidence="7 10">CSTR1</strain>
    </source>
</reference>
<proteinExistence type="predicted"/>
<evidence type="ECO:0000313" key="10">
    <source>
        <dbReference type="Proteomes" id="UP000501926"/>
    </source>
</evidence>
<evidence type="ECO:0000256" key="2">
    <source>
        <dbReference type="ARBA" id="ARBA00022801"/>
    </source>
</evidence>
<dbReference type="SUPFAM" id="SSF52540">
    <property type="entry name" value="P-loop containing nucleoside triphosphate hydrolases"/>
    <property type="match status" value="1"/>
</dbReference>
<evidence type="ECO:0000256" key="1">
    <source>
        <dbReference type="ARBA" id="ARBA00022741"/>
    </source>
</evidence>
<dbReference type="EMBL" id="CP049055">
    <property type="protein sequence ID" value="QII10225.1"/>
    <property type="molecule type" value="Genomic_DNA"/>
</dbReference>
<keyword evidence="4" id="KW-0067">ATP-binding</keyword>
<evidence type="ECO:0000259" key="5">
    <source>
        <dbReference type="PROSITE" id="PS51194"/>
    </source>
</evidence>
<dbReference type="GO" id="GO:0005524">
    <property type="term" value="F:ATP binding"/>
    <property type="evidence" value="ECO:0007669"/>
    <property type="project" value="UniProtKB-KW"/>
</dbReference>
<evidence type="ECO:0000313" key="8">
    <source>
        <dbReference type="EMBL" id="SOH03912.1"/>
    </source>
</evidence>
<keyword evidence="9" id="KW-1185">Reference proteome</keyword>